<evidence type="ECO:0000313" key="2">
    <source>
        <dbReference type="EMBL" id="EWM21804.1"/>
    </source>
</evidence>
<sequence length="101" mass="10896">MTREASAPKEGQGGKRGGWGGSRRTKTPCRTVAAKRFTMIILSDCFRTSLCYQDAIICSRAAHLINSLGISACHAPPHECRRPPPGPLTAKLSYELPASVQ</sequence>
<comment type="caution">
    <text evidence="2">The sequence shown here is derived from an EMBL/GenBank/DDBJ whole genome shotgun (WGS) entry which is preliminary data.</text>
</comment>
<feature type="region of interest" description="Disordered" evidence="1">
    <location>
        <begin position="1"/>
        <end position="27"/>
    </location>
</feature>
<name>W7TM50_9STRA</name>
<evidence type="ECO:0000256" key="1">
    <source>
        <dbReference type="SAM" id="MobiDB-lite"/>
    </source>
</evidence>
<reference evidence="2 3" key="1">
    <citation type="journal article" date="2014" name="Mol. Plant">
        <title>Chromosome Scale Genome Assembly and Transcriptome Profiling of Nannochloropsis gaditana in Nitrogen Depletion.</title>
        <authorList>
            <person name="Corteggiani Carpinelli E."/>
            <person name="Telatin A."/>
            <person name="Vitulo N."/>
            <person name="Forcato C."/>
            <person name="D'Angelo M."/>
            <person name="Schiavon R."/>
            <person name="Vezzi A."/>
            <person name="Giacometti G.M."/>
            <person name="Morosinotto T."/>
            <person name="Valle G."/>
        </authorList>
    </citation>
    <scope>NUCLEOTIDE SEQUENCE [LARGE SCALE GENOMIC DNA]</scope>
    <source>
        <strain evidence="2 3">B-31</strain>
    </source>
</reference>
<dbReference type="Proteomes" id="UP000019335">
    <property type="component" value="Unassembled WGS sequence"/>
</dbReference>
<dbReference type="EMBL" id="AZIL01002361">
    <property type="protein sequence ID" value="EWM21805.1"/>
    <property type="molecule type" value="Genomic_DNA"/>
</dbReference>
<protein>
    <submittedName>
        <fullName evidence="2">Uncharacterized protein</fullName>
    </submittedName>
</protein>
<proteinExistence type="predicted"/>
<keyword evidence="3" id="KW-1185">Reference proteome</keyword>
<organism evidence="2 3">
    <name type="scientific">Nannochloropsis gaditana</name>
    <dbReference type="NCBI Taxonomy" id="72520"/>
    <lineage>
        <taxon>Eukaryota</taxon>
        <taxon>Sar</taxon>
        <taxon>Stramenopiles</taxon>
        <taxon>Ochrophyta</taxon>
        <taxon>Eustigmatophyceae</taxon>
        <taxon>Eustigmatales</taxon>
        <taxon>Monodopsidaceae</taxon>
        <taxon>Nannochloropsis</taxon>
    </lineage>
</organism>
<dbReference type="EMBL" id="AZIL01002361">
    <property type="protein sequence ID" value="EWM21804.1"/>
    <property type="molecule type" value="Genomic_DNA"/>
</dbReference>
<gene>
    <name evidence="2" type="ORF">Naga_100065g26</name>
</gene>
<accession>W7TM50</accession>
<dbReference type="AlphaFoldDB" id="W7TM50"/>
<evidence type="ECO:0000313" key="3">
    <source>
        <dbReference type="Proteomes" id="UP000019335"/>
    </source>
</evidence>